<feature type="domain" description="Signal transduction histidine kinase subgroup 3 dimerisation and phosphoacceptor" evidence="8">
    <location>
        <begin position="5"/>
        <end position="69"/>
    </location>
</feature>
<sequence length="160" mass="17503">MSANERVRLAQELHDGIAQDLVGLGYSIDSLVGAPDTPIDIRAELRSLRFAMSDLVEKVRDEIFALRSSKEILSAQSDPNLDYELQKIFAELLRNVQEHSQATSVTMSLRDNGVGGAVPKEGHYGLVGIGERVRGLEGVLDIESTQSGTQISITVPWVRT</sequence>
<evidence type="ECO:0000256" key="5">
    <source>
        <dbReference type="ARBA" id="ARBA00022741"/>
    </source>
</evidence>
<gene>
    <name evidence="9" type="ORF">UFOPK3181_00654</name>
    <name evidence="10" type="ORF">UFOPK3520_00644</name>
</gene>
<dbReference type="GO" id="GO:0005524">
    <property type="term" value="F:ATP binding"/>
    <property type="evidence" value="ECO:0007669"/>
    <property type="project" value="UniProtKB-KW"/>
</dbReference>
<dbReference type="EC" id="2.7.13.3" evidence="2"/>
<dbReference type="GO" id="GO:0016020">
    <property type="term" value="C:membrane"/>
    <property type="evidence" value="ECO:0007669"/>
    <property type="project" value="InterPro"/>
</dbReference>
<dbReference type="InterPro" id="IPR050482">
    <property type="entry name" value="Sensor_HK_TwoCompSys"/>
</dbReference>
<dbReference type="Gene3D" id="3.30.565.10">
    <property type="entry name" value="Histidine kinase-like ATPase, C-terminal domain"/>
    <property type="match status" value="1"/>
</dbReference>
<evidence type="ECO:0000256" key="2">
    <source>
        <dbReference type="ARBA" id="ARBA00012438"/>
    </source>
</evidence>
<accession>A0A6J7XSK2</accession>
<evidence type="ECO:0000256" key="1">
    <source>
        <dbReference type="ARBA" id="ARBA00000085"/>
    </source>
</evidence>
<evidence type="ECO:0000256" key="7">
    <source>
        <dbReference type="ARBA" id="ARBA00022840"/>
    </source>
</evidence>
<reference evidence="10" key="1">
    <citation type="submission" date="2020-05" db="EMBL/GenBank/DDBJ databases">
        <authorList>
            <person name="Chiriac C."/>
            <person name="Salcher M."/>
            <person name="Ghai R."/>
            <person name="Kavagutti S V."/>
        </authorList>
    </citation>
    <scope>NUCLEOTIDE SEQUENCE</scope>
</reference>
<evidence type="ECO:0000259" key="8">
    <source>
        <dbReference type="Pfam" id="PF07730"/>
    </source>
</evidence>
<dbReference type="InterPro" id="IPR011712">
    <property type="entry name" value="Sig_transdc_His_kin_sub3_dim/P"/>
</dbReference>
<dbReference type="PANTHER" id="PTHR24421:SF10">
    <property type="entry name" value="NITRATE_NITRITE SENSOR PROTEIN NARQ"/>
    <property type="match status" value="1"/>
</dbReference>
<evidence type="ECO:0000313" key="10">
    <source>
        <dbReference type="EMBL" id="CAB5240350.1"/>
    </source>
</evidence>
<keyword evidence="6" id="KW-0418">Kinase</keyword>
<dbReference type="EMBL" id="CAFABG010000039">
    <property type="protein sequence ID" value="CAB4827644.1"/>
    <property type="molecule type" value="Genomic_DNA"/>
</dbReference>
<keyword evidence="3" id="KW-0597">Phosphoprotein</keyword>
<dbReference type="GO" id="GO:0000155">
    <property type="term" value="F:phosphorelay sensor kinase activity"/>
    <property type="evidence" value="ECO:0007669"/>
    <property type="project" value="InterPro"/>
</dbReference>
<dbReference type="SUPFAM" id="SSF55874">
    <property type="entry name" value="ATPase domain of HSP90 chaperone/DNA topoisomerase II/histidine kinase"/>
    <property type="match status" value="1"/>
</dbReference>
<dbReference type="AlphaFoldDB" id="A0A6J7XSK2"/>
<proteinExistence type="predicted"/>
<dbReference type="PANTHER" id="PTHR24421">
    <property type="entry name" value="NITRATE/NITRITE SENSOR PROTEIN NARX-RELATED"/>
    <property type="match status" value="1"/>
</dbReference>
<evidence type="ECO:0000313" key="9">
    <source>
        <dbReference type="EMBL" id="CAB4827644.1"/>
    </source>
</evidence>
<dbReference type="InterPro" id="IPR036890">
    <property type="entry name" value="HATPase_C_sf"/>
</dbReference>
<comment type="catalytic activity">
    <reaction evidence="1">
        <text>ATP + protein L-histidine = ADP + protein N-phospho-L-histidine.</text>
        <dbReference type="EC" id="2.7.13.3"/>
    </reaction>
</comment>
<evidence type="ECO:0000256" key="4">
    <source>
        <dbReference type="ARBA" id="ARBA00022679"/>
    </source>
</evidence>
<keyword evidence="7" id="KW-0067">ATP-binding</keyword>
<organism evidence="10">
    <name type="scientific">freshwater metagenome</name>
    <dbReference type="NCBI Taxonomy" id="449393"/>
    <lineage>
        <taxon>unclassified sequences</taxon>
        <taxon>metagenomes</taxon>
        <taxon>ecological metagenomes</taxon>
    </lineage>
</organism>
<dbReference type="GO" id="GO:0046983">
    <property type="term" value="F:protein dimerization activity"/>
    <property type="evidence" value="ECO:0007669"/>
    <property type="project" value="InterPro"/>
</dbReference>
<dbReference type="EMBL" id="CAFBSF010000037">
    <property type="protein sequence ID" value="CAB5240350.1"/>
    <property type="molecule type" value="Genomic_DNA"/>
</dbReference>
<evidence type="ECO:0000256" key="3">
    <source>
        <dbReference type="ARBA" id="ARBA00022553"/>
    </source>
</evidence>
<name>A0A6J7XSK2_9ZZZZ</name>
<dbReference type="CDD" id="cd16917">
    <property type="entry name" value="HATPase_UhpB-NarQ-NarX-like"/>
    <property type="match status" value="1"/>
</dbReference>
<dbReference type="Pfam" id="PF07730">
    <property type="entry name" value="HisKA_3"/>
    <property type="match status" value="1"/>
</dbReference>
<protein>
    <recommendedName>
        <fullName evidence="2">histidine kinase</fullName>
        <ecNumber evidence="2">2.7.13.3</ecNumber>
    </recommendedName>
</protein>
<keyword evidence="5" id="KW-0547">Nucleotide-binding</keyword>
<keyword evidence="4" id="KW-0808">Transferase</keyword>
<evidence type="ECO:0000256" key="6">
    <source>
        <dbReference type="ARBA" id="ARBA00022777"/>
    </source>
</evidence>